<dbReference type="Gene3D" id="3.40.50.300">
    <property type="entry name" value="P-loop containing nucleotide triphosphate hydrolases"/>
    <property type="match status" value="1"/>
</dbReference>
<evidence type="ECO:0000259" key="7">
    <source>
        <dbReference type="Pfam" id="PF18052"/>
    </source>
</evidence>
<dbReference type="Pfam" id="PF25019">
    <property type="entry name" value="LRR_R13L1-DRL21"/>
    <property type="match status" value="1"/>
</dbReference>
<evidence type="ECO:0000256" key="5">
    <source>
        <dbReference type="ARBA" id="ARBA00022840"/>
    </source>
</evidence>
<keyword evidence="1" id="KW-0433">Leucine-rich repeat</keyword>
<dbReference type="InterPro" id="IPR002182">
    <property type="entry name" value="NB-ARC"/>
</dbReference>
<keyword evidence="11" id="KW-1185">Reference proteome</keyword>
<dbReference type="Gene3D" id="1.10.10.10">
    <property type="entry name" value="Winged helix-like DNA-binding domain superfamily/Winged helix DNA-binding domain"/>
    <property type="match status" value="1"/>
</dbReference>
<dbReference type="Pfam" id="PF00931">
    <property type="entry name" value="NB-ARC"/>
    <property type="match status" value="1"/>
</dbReference>
<dbReference type="InterPro" id="IPR042197">
    <property type="entry name" value="Apaf_helical"/>
</dbReference>
<proteinExistence type="predicted"/>
<keyword evidence="2" id="KW-0677">Repeat</keyword>
<dbReference type="InterPro" id="IPR036388">
    <property type="entry name" value="WH-like_DNA-bd_sf"/>
</dbReference>
<dbReference type="PRINTS" id="PR00364">
    <property type="entry name" value="DISEASERSIST"/>
</dbReference>
<keyword evidence="3" id="KW-0547">Nucleotide-binding</keyword>
<evidence type="ECO:0000259" key="6">
    <source>
        <dbReference type="Pfam" id="PF00931"/>
    </source>
</evidence>
<feature type="domain" description="Disease resistance protein winged helix" evidence="8">
    <location>
        <begin position="393"/>
        <end position="461"/>
    </location>
</feature>
<dbReference type="SMART" id="SM00369">
    <property type="entry name" value="LRR_TYP"/>
    <property type="match status" value="2"/>
</dbReference>
<keyword evidence="4" id="KW-0611">Plant defense</keyword>
<dbReference type="Gene3D" id="1.20.5.4130">
    <property type="match status" value="1"/>
</dbReference>
<organism evidence="10 11">
    <name type="scientific">Stylosanthes scabra</name>
    <dbReference type="NCBI Taxonomy" id="79078"/>
    <lineage>
        <taxon>Eukaryota</taxon>
        <taxon>Viridiplantae</taxon>
        <taxon>Streptophyta</taxon>
        <taxon>Embryophyta</taxon>
        <taxon>Tracheophyta</taxon>
        <taxon>Spermatophyta</taxon>
        <taxon>Magnoliopsida</taxon>
        <taxon>eudicotyledons</taxon>
        <taxon>Gunneridae</taxon>
        <taxon>Pentapetalae</taxon>
        <taxon>rosids</taxon>
        <taxon>fabids</taxon>
        <taxon>Fabales</taxon>
        <taxon>Fabaceae</taxon>
        <taxon>Papilionoideae</taxon>
        <taxon>50 kb inversion clade</taxon>
        <taxon>dalbergioids sensu lato</taxon>
        <taxon>Dalbergieae</taxon>
        <taxon>Pterocarpus clade</taxon>
        <taxon>Stylosanthes</taxon>
    </lineage>
</organism>
<dbReference type="SUPFAM" id="SSF52058">
    <property type="entry name" value="L domain-like"/>
    <property type="match status" value="1"/>
</dbReference>
<feature type="domain" description="Disease resistance N-terminal" evidence="7">
    <location>
        <begin position="39"/>
        <end position="100"/>
    </location>
</feature>
<evidence type="ECO:0008006" key="12">
    <source>
        <dbReference type="Google" id="ProtNLM"/>
    </source>
</evidence>
<dbReference type="InterPro" id="IPR056789">
    <property type="entry name" value="LRR_R13L1-DRL21"/>
</dbReference>
<feature type="domain" description="R13L1/DRL21-like LRR repeat region" evidence="9">
    <location>
        <begin position="641"/>
        <end position="767"/>
    </location>
</feature>
<dbReference type="InterPro" id="IPR003591">
    <property type="entry name" value="Leu-rich_rpt_typical-subtyp"/>
</dbReference>
<dbReference type="PANTHER" id="PTHR36766">
    <property type="entry name" value="PLANT BROAD-SPECTRUM MILDEW RESISTANCE PROTEIN RPW8"/>
    <property type="match status" value="1"/>
</dbReference>
<accession>A0ABU6WJ45</accession>
<evidence type="ECO:0000313" key="11">
    <source>
        <dbReference type="Proteomes" id="UP001341840"/>
    </source>
</evidence>
<evidence type="ECO:0000256" key="4">
    <source>
        <dbReference type="ARBA" id="ARBA00022821"/>
    </source>
</evidence>
<dbReference type="InterPro" id="IPR058922">
    <property type="entry name" value="WHD_DRP"/>
</dbReference>
<evidence type="ECO:0000256" key="1">
    <source>
        <dbReference type="ARBA" id="ARBA00022614"/>
    </source>
</evidence>
<dbReference type="Gene3D" id="3.80.10.10">
    <property type="entry name" value="Ribonuclease Inhibitor"/>
    <property type="match status" value="1"/>
</dbReference>
<dbReference type="InterPro" id="IPR032675">
    <property type="entry name" value="LRR_dom_sf"/>
</dbReference>
<dbReference type="EMBL" id="JASCZI010181617">
    <property type="protein sequence ID" value="MED6184916.1"/>
    <property type="molecule type" value="Genomic_DNA"/>
</dbReference>
<evidence type="ECO:0000313" key="10">
    <source>
        <dbReference type="EMBL" id="MED6184916.1"/>
    </source>
</evidence>
<dbReference type="Gene3D" id="1.10.8.430">
    <property type="entry name" value="Helical domain of apoptotic protease-activating factors"/>
    <property type="match status" value="1"/>
</dbReference>
<name>A0ABU6WJ45_9FABA</name>
<comment type="caution">
    <text evidence="10">The sequence shown here is derived from an EMBL/GenBank/DDBJ whole genome shotgun (WGS) entry which is preliminary data.</text>
</comment>
<evidence type="ECO:0000256" key="2">
    <source>
        <dbReference type="ARBA" id="ARBA00022737"/>
    </source>
</evidence>
<keyword evidence="5" id="KW-0067">ATP-binding</keyword>
<evidence type="ECO:0000256" key="3">
    <source>
        <dbReference type="ARBA" id="ARBA00022741"/>
    </source>
</evidence>
<dbReference type="Pfam" id="PF23559">
    <property type="entry name" value="WHD_DRP"/>
    <property type="match status" value="1"/>
</dbReference>
<sequence length="794" mass="89679">MAGALIGVALLNGFTKNIIDKLLTTDTVNLVLGKKLGPDLVQRLTTSLMGAEALVADAELKQFGNPPVRKWLQSLRDAVYRAEDLLESVLIKAEAEEKVPSFGPNRFISNRDTEMVDKMEGVVRRIEDLKELKDFLRLEQISTDSSSWRIPSGSVVKGNVHGREDDKKALINMLNHNNEHHSSVIAIVGIAGVGKTTLAQWLFNNQEEEFLKGFDGKAWVCVSEKFDIVETTRLIKDKLQITCILNDIDSLQCALKEQLSNNKFFIVLDDVWSYDVDKWSKFMTPFQQNGKKGSIVLLTAREEKVTSAVQNCRSFFLNKLSEDDCWSVLADNASFPLSNGSATLAEIGKKIAKKCDGLPLAAETLGSLLRPKHDIEKWNKILTDDIWDFSLEETYNFEKDELISLWMAEDLLPPPKARETLEDVGSECFDELTSRSFFTKIQDKSAYYYYFVMHDLFHDLAIFLSGDFYCNLEKLGENEEIRIQTRHLRVNLHDCSSKPQNSISKLESLRTLLSNKFSKIEIATCDILSKCKYLRVLSSHRLDMLPNSIGELIHLRHLDLSETEIETLPESLCTLSCLQTLKLYGCYKLTTLPIGLCNLVSLRHLDTRRTCLEEMPRKMSKLNQLHILSSFVVGKHGDNGIQELGGLVNLHGSLEIKKLENIADVKEAKGAKMMDKKHLDGLRLEWCSGGDMVSSSQTERDILDNLQPHNHLKELAIDGYKGTIFPDWIGHLSYQYMTEVSLVSCKNCCMLPSLGQLPYLKSLSIGGLDQLKRIGMEFYKSEGDHHSSRIAPFP</sequence>
<feature type="domain" description="NB-ARC" evidence="6">
    <location>
        <begin position="164"/>
        <end position="331"/>
    </location>
</feature>
<gene>
    <name evidence="10" type="ORF">PIB30_052062</name>
</gene>
<dbReference type="SUPFAM" id="SSF52540">
    <property type="entry name" value="P-loop containing nucleoside triphosphate hydrolases"/>
    <property type="match status" value="1"/>
</dbReference>
<dbReference type="Proteomes" id="UP001341840">
    <property type="component" value="Unassembled WGS sequence"/>
</dbReference>
<dbReference type="Pfam" id="PF18052">
    <property type="entry name" value="Rx_N"/>
    <property type="match status" value="1"/>
</dbReference>
<dbReference type="PANTHER" id="PTHR36766:SF40">
    <property type="entry name" value="DISEASE RESISTANCE PROTEIN RGA3"/>
    <property type="match status" value="1"/>
</dbReference>
<reference evidence="10 11" key="1">
    <citation type="journal article" date="2023" name="Plants (Basel)">
        <title>Bridging the Gap: Combining Genomics and Transcriptomics Approaches to Understand Stylosanthes scabra, an Orphan Legume from the Brazilian Caatinga.</title>
        <authorList>
            <person name="Ferreira-Neto J.R.C."/>
            <person name="da Silva M.D."/>
            <person name="Binneck E."/>
            <person name="de Melo N.F."/>
            <person name="da Silva R.H."/>
            <person name="de Melo A.L.T.M."/>
            <person name="Pandolfi V."/>
            <person name="Bustamante F.O."/>
            <person name="Brasileiro-Vidal A.C."/>
            <person name="Benko-Iseppon A.M."/>
        </authorList>
    </citation>
    <scope>NUCLEOTIDE SEQUENCE [LARGE SCALE GENOMIC DNA]</scope>
    <source>
        <tissue evidence="10">Leaves</tissue>
    </source>
</reference>
<evidence type="ECO:0000259" key="9">
    <source>
        <dbReference type="Pfam" id="PF25019"/>
    </source>
</evidence>
<dbReference type="InterPro" id="IPR041118">
    <property type="entry name" value="Rx_N"/>
</dbReference>
<protein>
    <recommendedName>
        <fullName evidence="12">Disease resistance RPP13-like protein 1</fullName>
    </recommendedName>
</protein>
<dbReference type="InterPro" id="IPR027417">
    <property type="entry name" value="P-loop_NTPase"/>
</dbReference>
<evidence type="ECO:0000259" key="8">
    <source>
        <dbReference type="Pfam" id="PF23559"/>
    </source>
</evidence>